<evidence type="ECO:0000313" key="3">
    <source>
        <dbReference type="Proteomes" id="UP001152561"/>
    </source>
</evidence>
<proteinExistence type="predicted"/>
<feature type="compositionally biased region" description="Basic and acidic residues" evidence="1">
    <location>
        <begin position="9"/>
        <end position="35"/>
    </location>
</feature>
<evidence type="ECO:0000256" key="1">
    <source>
        <dbReference type="SAM" id="MobiDB-lite"/>
    </source>
</evidence>
<dbReference type="AlphaFoldDB" id="A0A9Q1MFU3"/>
<keyword evidence="3" id="KW-1185">Reference proteome</keyword>
<name>A0A9Q1MFU3_9SOLA</name>
<dbReference type="Proteomes" id="UP001152561">
    <property type="component" value="Unassembled WGS sequence"/>
</dbReference>
<reference evidence="3" key="1">
    <citation type="journal article" date="2023" name="Proc. Natl. Acad. Sci. U.S.A.">
        <title>Genomic and structural basis for evolution of tropane alkaloid biosynthesis.</title>
        <authorList>
            <person name="Wanga Y.-J."/>
            <person name="Taina T."/>
            <person name="Yua J.-Y."/>
            <person name="Lia J."/>
            <person name="Xua B."/>
            <person name="Chenc J."/>
            <person name="D'Auriad J.C."/>
            <person name="Huanga J.-P."/>
            <person name="Huanga S.-X."/>
        </authorList>
    </citation>
    <scope>NUCLEOTIDE SEQUENCE [LARGE SCALE GENOMIC DNA]</scope>
    <source>
        <strain evidence="3">cv. KIB-2019</strain>
    </source>
</reference>
<dbReference type="EMBL" id="JAJAGQ010000006">
    <property type="protein sequence ID" value="KAJ8559420.1"/>
    <property type="molecule type" value="Genomic_DNA"/>
</dbReference>
<sequence length="88" mass="9720">MLGMQTETEEAKGSDSVKDNTEDPKTSNKQVDFNEKMSDFAVGGQDGVGDQVGDDEACNKQKIDLEELKRHPDDAPISVTQCYRAIRL</sequence>
<comment type="caution">
    <text evidence="2">The sequence shown here is derived from an EMBL/GenBank/DDBJ whole genome shotgun (WGS) entry which is preliminary data.</text>
</comment>
<protein>
    <submittedName>
        <fullName evidence="2">Uncharacterized protein</fullName>
    </submittedName>
</protein>
<accession>A0A9Q1MFU3</accession>
<feature type="region of interest" description="Disordered" evidence="1">
    <location>
        <begin position="1"/>
        <end position="35"/>
    </location>
</feature>
<gene>
    <name evidence="2" type="ORF">K7X08_003478</name>
</gene>
<organism evidence="2 3">
    <name type="scientific">Anisodus acutangulus</name>
    <dbReference type="NCBI Taxonomy" id="402998"/>
    <lineage>
        <taxon>Eukaryota</taxon>
        <taxon>Viridiplantae</taxon>
        <taxon>Streptophyta</taxon>
        <taxon>Embryophyta</taxon>
        <taxon>Tracheophyta</taxon>
        <taxon>Spermatophyta</taxon>
        <taxon>Magnoliopsida</taxon>
        <taxon>eudicotyledons</taxon>
        <taxon>Gunneridae</taxon>
        <taxon>Pentapetalae</taxon>
        <taxon>asterids</taxon>
        <taxon>lamiids</taxon>
        <taxon>Solanales</taxon>
        <taxon>Solanaceae</taxon>
        <taxon>Solanoideae</taxon>
        <taxon>Hyoscyameae</taxon>
        <taxon>Anisodus</taxon>
    </lineage>
</organism>
<evidence type="ECO:0000313" key="2">
    <source>
        <dbReference type="EMBL" id="KAJ8559420.1"/>
    </source>
</evidence>